<name>A0A3N1XJP6_9FIRM</name>
<dbReference type="GO" id="GO:0006355">
    <property type="term" value="P:regulation of DNA-templated transcription"/>
    <property type="evidence" value="ECO:0007669"/>
    <property type="project" value="InterPro"/>
</dbReference>
<dbReference type="SMART" id="SM00448">
    <property type="entry name" value="REC"/>
    <property type="match status" value="1"/>
</dbReference>
<gene>
    <name evidence="12" type="ORF">EDD66_10840</name>
</gene>
<dbReference type="SUPFAM" id="SSF46894">
    <property type="entry name" value="C-terminal effector domain of the bipartite response regulators"/>
    <property type="match status" value="1"/>
</dbReference>
<accession>A0A3N1XJP6</accession>
<evidence type="ECO:0000256" key="1">
    <source>
        <dbReference type="ARBA" id="ARBA00018672"/>
    </source>
</evidence>
<keyword evidence="13" id="KW-1185">Reference proteome</keyword>
<evidence type="ECO:0000256" key="2">
    <source>
        <dbReference type="ARBA" id="ARBA00022553"/>
    </source>
</evidence>
<dbReference type="FunFam" id="1.10.10.10:FF:000018">
    <property type="entry name" value="DNA-binding response regulator ResD"/>
    <property type="match status" value="1"/>
</dbReference>
<dbReference type="PANTHER" id="PTHR48111:SF40">
    <property type="entry name" value="PHOSPHATE REGULON TRANSCRIPTIONAL REGULATORY PROTEIN PHOB"/>
    <property type="match status" value="1"/>
</dbReference>
<evidence type="ECO:0000313" key="12">
    <source>
        <dbReference type="EMBL" id="ROR26318.1"/>
    </source>
</evidence>
<dbReference type="InterPro" id="IPR001789">
    <property type="entry name" value="Sig_transdc_resp-reg_receiver"/>
</dbReference>
<evidence type="ECO:0000313" key="13">
    <source>
        <dbReference type="Proteomes" id="UP000273083"/>
    </source>
</evidence>
<reference evidence="12 13" key="1">
    <citation type="submission" date="2018-11" db="EMBL/GenBank/DDBJ databases">
        <title>Genomic Encyclopedia of Type Strains, Phase IV (KMG-IV): sequencing the most valuable type-strain genomes for metagenomic binning, comparative biology and taxonomic classification.</title>
        <authorList>
            <person name="Goeker M."/>
        </authorList>
    </citation>
    <scope>NUCLEOTIDE SEQUENCE [LARGE SCALE GENOMIC DNA]</scope>
    <source>
        <strain evidence="12 13">DSM 26537</strain>
    </source>
</reference>
<evidence type="ECO:0000256" key="6">
    <source>
        <dbReference type="ARBA" id="ARBA00023163"/>
    </source>
</evidence>
<evidence type="ECO:0000256" key="5">
    <source>
        <dbReference type="ARBA" id="ARBA00023125"/>
    </source>
</evidence>
<dbReference type="Gene3D" id="3.40.50.2300">
    <property type="match status" value="1"/>
</dbReference>
<sequence>MSVKTILVLDDEVHILELINYNLSNEGYKVITAETGEEALELLEKNEIDLAILDIMLPGIDGIEVLRNIRSHRNYKKLPVILLTAKSDEISKVVGLEVGADDYLAKPFGVLELLARIRAVLRRTEGPLSSKSEEKEEKITIDHITINKIRRTVQVNDADIELSLKEFELLYLLAENRGIVFSRDTLLEKIWGYDYLGETRTVDVHIRNLRKKIEEDDNNPIYIKTVRGVGYKFS</sequence>
<dbReference type="InterPro" id="IPR001867">
    <property type="entry name" value="OmpR/PhoB-type_DNA-bd"/>
</dbReference>
<protein>
    <recommendedName>
        <fullName evidence="1">Stage 0 sporulation protein A homolog</fullName>
    </recommendedName>
</protein>
<dbReference type="SMART" id="SM00862">
    <property type="entry name" value="Trans_reg_C"/>
    <property type="match status" value="1"/>
</dbReference>
<dbReference type="GO" id="GO:0000156">
    <property type="term" value="F:phosphorelay response regulator activity"/>
    <property type="evidence" value="ECO:0007669"/>
    <property type="project" value="TreeGrafter"/>
</dbReference>
<dbReference type="CDD" id="cd00383">
    <property type="entry name" value="trans_reg_C"/>
    <property type="match status" value="1"/>
</dbReference>
<dbReference type="InterPro" id="IPR016032">
    <property type="entry name" value="Sig_transdc_resp-reg_C-effctor"/>
</dbReference>
<feature type="domain" description="Response regulatory" evidence="10">
    <location>
        <begin position="5"/>
        <end position="121"/>
    </location>
</feature>
<keyword evidence="5 9" id="KW-0238">DNA-binding</keyword>
<dbReference type="InterPro" id="IPR036388">
    <property type="entry name" value="WH-like_DNA-bd_sf"/>
</dbReference>
<feature type="DNA-binding region" description="OmpR/PhoB-type" evidence="9">
    <location>
        <begin position="136"/>
        <end position="234"/>
    </location>
</feature>
<dbReference type="InterPro" id="IPR011006">
    <property type="entry name" value="CheY-like_superfamily"/>
</dbReference>
<feature type="domain" description="OmpR/PhoB-type" evidence="11">
    <location>
        <begin position="136"/>
        <end position="234"/>
    </location>
</feature>
<evidence type="ECO:0000259" key="11">
    <source>
        <dbReference type="PROSITE" id="PS51755"/>
    </source>
</evidence>
<organism evidence="12 13">
    <name type="scientific">Mobilisporobacter senegalensis</name>
    <dbReference type="NCBI Taxonomy" id="1329262"/>
    <lineage>
        <taxon>Bacteria</taxon>
        <taxon>Bacillati</taxon>
        <taxon>Bacillota</taxon>
        <taxon>Clostridia</taxon>
        <taxon>Lachnospirales</taxon>
        <taxon>Lachnospiraceae</taxon>
        <taxon>Mobilisporobacter</taxon>
    </lineage>
</organism>
<dbReference type="Gene3D" id="6.10.250.690">
    <property type="match status" value="1"/>
</dbReference>
<dbReference type="Pfam" id="PF00486">
    <property type="entry name" value="Trans_reg_C"/>
    <property type="match status" value="1"/>
</dbReference>
<comment type="caution">
    <text evidence="12">The sequence shown here is derived from an EMBL/GenBank/DDBJ whole genome shotgun (WGS) entry which is preliminary data.</text>
</comment>
<evidence type="ECO:0000256" key="4">
    <source>
        <dbReference type="ARBA" id="ARBA00023015"/>
    </source>
</evidence>
<dbReference type="EMBL" id="RJVG01000008">
    <property type="protein sequence ID" value="ROR26318.1"/>
    <property type="molecule type" value="Genomic_DNA"/>
</dbReference>
<keyword evidence="3" id="KW-0902">Two-component regulatory system</keyword>
<keyword evidence="2 8" id="KW-0597">Phosphoprotein</keyword>
<evidence type="ECO:0000259" key="10">
    <source>
        <dbReference type="PROSITE" id="PS50110"/>
    </source>
</evidence>
<dbReference type="Gene3D" id="1.10.10.10">
    <property type="entry name" value="Winged helix-like DNA-binding domain superfamily/Winged helix DNA-binding domain"/>
    <property type="match status" value="1"/>
</dbReference>
<dbReference type="FunFam" id="3.40.50.2300:FF:000001">
    <property type="entry name" value="DNA-binding response regulator PhoB"/>
    <property type="match status" value="1"/>
</dbReference>
<evidence type="ECO:0000256" key="3">
    <source>
        <dbReference type="ARBA" id="ARBA00023012"/>
    </source>
</evidence>
<dbReference type="PROSITE" id="PS51755">
    <property type="entry name" value="OMPR_PHOB"/>
    <property type="match status" value="1"/>
</dbReference>
<dbReference type="GO" id="GO:0000976">
    <property type="term" value="F:transcription cis-regulatory region binding"/>
    <property type="evidence" value="ECO:0007669"/>
    <property type="project" value="TreeGrafter"/>
</dbReference>
<keyword evidence="4" id="KW-0805">Transcription regulation</keyword>
<dbReference type="AlphaFoldDB" id="A0A3N1XJP6"/>
<feature type="modified residue" description="4-aspartylphosphate" evidence="8">
    <location>
        <position position="54"/>
    </location>
</feature>
<proteinExistence type="predicted"/>
<dbReference type="InterPro" id="IPR039420">
    <property type="entry name" value="WalR-like"/>
</dbReference>
<keyword evidence="6" id="KW-0804">Transcription</keyword>
<comment type="function">
    <text evidence="7">May play the central regulatory role in sporulation. It may be an element of the effector pathway responsible for the activation of sporulation genes in response to nutritional stress. Spo0A may act in concert with spo0H (a sigma factor) to control the expression of some genes that are critical to the sporulation process.</text>
</comment>
<dbReference type="PANTHER" id="PTHR48111">
    <property type="entry name" value="REGULATOR OF RPOS"/>
    <property type="match status" value="1"/>
</dbReference>
<dbReference type="Proteomes" id="UP000273083">
    <property type="component" value="Unassembled WGS sequence"/>
</dbReference>
<dbReference type="RefSeq" id="WP_123610034.1">
    <property type="nucleotide sequence ID" value="NZ_RJVG01000008.1"/>
</dbReference>
<dbReference type="GO" id="GO:0005829">
    <property type="term" value="C:cytosol"/>
    <property type="evidence" value="ECO:0007669"/>
    <property type="project" value="TreeGrafter"/>
</dbReference>
<dbReference type="SUPFAM" id="SSF52172">
    <property type="entry name" value="CheY-like"/>
    <property type="match status" value="1"/>
</dbReference>
<evidence type="ECO:0000256" key="8">
    <source>
        <dbReference type="PROSITE-ProRule" id="PRU00169"/>
    </source>
</evidence>
<dbReference type="GO" id="GO:0032993">
    <property type="term" value="C:protein-DNA complex"/>
    <property type="evidence" value="ECO:0007669"/>
    <property type="project" value="TreeGrafter"/>
</dbReference>
<evidence type="ECO:0000256" key="9">
    <source>
        <dbReference type="PROSITE-ProRule" id="PRU01091"/>
    </source>
</evidence>
<dbReference type="OrthoDB" id="9802426at2"/>
<dbReference type="Pfam" id="PF00072">
    <property type="entry name" value="Response_reg"/>
    <property type="match status" value="1"/>
</dbReference>
<dbReference type="PROSITE" id="PS50110">
    <property type="entry name" value="RESPONSE_REGULATORY"/>
    <property type="match status" value="1"/>
</dbReference>
<evidence type="ECO:0000256" key="7">
    <source>
        <dbReference type="ARBA" id="ARBA00024867"/>
    </source>
</evidence>